<keyword evidence="2" id="KW-1185">Reference proteome</keyword>
<dbReference type="WBParaSite" id="Hba_05007">
    <property type="protein sequence ID" value="Hba_05007"/>
    <property type="gene ID" value="Hba_05007"/>
</dbReference>
<accession>A0A1I7WJ14</accession>
<sequence length="330" mass="37993">MMTIYLPNAYFMLSPKISKCHISHTLLSLNVDLIFFSDTVYSFSQILVHPESAFYNFLSFAYSVMNSRVTSVMDFSIIHVTIYWFLKITTVASDSIIKGLSYLVGNRGLELLIRSFLSLVTLGSWFKECTERNNIGRFIITNNFIQYSLQDNRESASFRIGIDRPKFILTTCLYMTSSSINFSYLSADVKIMLEYNRFLSEKEDFKMKILVNVLNTYASPILLVNIFFIVFIRLLSCKATNIAPSFTPIRKAFMKNSITMAVDTPAAKIIFQSSRRIFTSGVRFGILSDICHWSTTSVKLEDALHNKRDILIHKYSRLFLNYNETSQFVP</sequence>
<evidence type="ECO:0000313" key="2">
    <source>
        <dbReference type="Proteomes" id="UP000095283"/>
    </source>
</evidence>
<reference evidence="3" key="1">
    <citation type="submission" date="2016-11" db="UniProtKB">
        <authorList>
            <consortium name="WormBaseParasite"/>
        </authorList>
    </citation>
    <scope>IDENTIFICATION</scope>
</reference>
<keyword evidence="1" id="KW-1133">Transmembrane helix</keyword>
<evidence type="ECO:0000256" key="1">
    <source>
        <dbReference type="SAM" id="Phobius"/>
    </source>
</evidence>
<evidence type="ECO:0000313" key="3">
    <source>
        <dbReference type="WBParaSite" id="Hba_05007"/>
    </source>
</evidence>
<dbReference type="AlphaFoldDB" id="A0A1I7WJ14"/>
<feature type="transmembrane region" description="Helical" evidence="1">
    <location>
        <begin position="217"/>
        <end position="235"/>
    </location>
</feature>
<proteinExistence type="predicted"/>
<organism evidence="2 3">
    <name type="scientific">Heterorhabditis bacteriophora</name>
    <name type="common">Entomopathogenic nematode worm</name>
    <dbReference type="NCBI Taxonomy" id="37862"/>
    <lineage>
        <taxon>Eukaryota</taxon>
        <taxon>Metazoa</taxon>
        <taxon>Ecdysozoa</taxon>
        <taxon>Nematoda</taxon>
        <taxon>Chromadorea</taxon>
        <taxon>Rhabditida</taxon>
        <taxon>Rhabditina</taxon>
        <taxon>Rhabditomorpha</taxon>
        <taxon>Strongyloidea</taxon>
        <taxon>Heterorhabditidae</taxon>
        <taxon>Heterorhabditis</taxon>
    </lineage>
</organism>
<name>A0A1I7WJ14_HETBA</name>
<keyword evidence="1" id="KW-0472">Membrane</keyword>
<keyword evidence="1" id="KW-0812">Transmembrane</keyword>
<dbReference type="Proteomes" id="UP000095283">
    <property type="component" value="Unplaced"/>
</dbReference>
<feature type="transmembrane region" description="Helical" evidence="1">
    <location>
        <begin position="167"/>
        <end position="187"/>
    </location>
</feature>
<protein>
    <submittedName>
        <fullName evidence="3">7TM_GPCR_Srx domain-containing protein</fullName>
    </submittedName>
</protein>